<organism evidence="2 3">
    <name type="scientific">Artemia franciscana</name>
    <name type="common">Brine shrimp</name>
    <name type="synonym">Artemia sanfranciscana</name>
    <dbReference type="NCBI Taxonomy" id="6661"/>
    <lineage>
        <taxon>Eukaryota</taxon>
        <taxon>Metazoa</taxon>
        <taxon>Ecdysozoa</taxon>
        <taxon>Arthropoda</taxon>
        <taxon>Crustacea</taxon>
        <taxon>Branchiopoda</taxon>
        <taxon>Anostraca</taxon>
        <taxon>Artemiidae</taxon>
        <taxon>Artemia</taxon>
    </lineage>
</organism>
<dbReference type="AlphaFoldDB" id="A0AA88HWV5"/>
<feature type="region of interest" description="Disordered" evidence="1">
    <location>
        <begin position="1"/>
        <end position="30"/>
    </location>
</feature>
<reference evidence="2" key="1">
    <citation type="submission" date="2023-07" db="EMBL/GenBank/DDBJ databases">
        <title>Chromosome-level genome assembly of Artemia franciscana.</title>
        <authorList>
            <person name="Jo E."/>
        </authorList>
    </citation>
    <scope>NUCLEOTIDE SEQUENCE</scope>
    <source>
        <tissue evidence="2">Whole body</tissue>
    </source>
</reference>
<comment type="caution">
    <text evidence="2">The sequence shown here is derived from an EMBL/GenBank/DDBJ whole genome shotgun (WGS) entry which is preliminary data.</text>
</comment>
<dbReference type="EMBL" id="JAVRJZ010000008">
    <property type="protein sequence ID" value="KAK2719620.1"/>
    <property type="molecule type" value="Genomic_DNA"/>
</dbReference>
<keyword evidence="3" id="KW-1185">Reference proteome</keyword>
<name>A0AA88HWV5_ARTSF</name>
<protein>
    <submittedName>
        <fullName evidence="2">Uncharacterized protein</fullName>
    </submittedName>
</protein>
<evidence type="ECO:0000256" key="1">
    <source>
        <dbReference type="SAM" id="MobiDB-lite"/>
    </source>
</evidence>
<gene>
    <name evidence="2" type="ORF">QYM36_005184</name>
</gene>
<accession>A0AA88HWV5</accession>
<evidence type="ECO:0000313" key="3">
    <source>
        <dbReference type="Proteomes" id="UP001187531"/>
    </source>
</evidence>
<dbReference type="Proteomes" id="UP001187531">
    <property type="component" value="Unassembled WGS sequence"/>
</dbReference>
<proteinExistence type="predicted"/>
<sequence length="99" mass="10252">MNKRKEQTQRIQVKAKRKHTTKEKDPPLLISGGMYVKSGAKGVESGVKGVKSGAKGVISSGKGVKSGATRVVSGGNGVKSGAKVLNLIKTSGCRNPGFE</sequence>
<evidence type="ECO:0000313" key="2">
    <source>
        <dbReference type="EMBL" id="KAK2719620.1"/>
    </source>
</evidence>